<reference evidence="4 5" key="1">
    <citation type="journal article" date="2020" name="Nat. Food">
        <title>A phased Vanilla planifolia genome enables genetic improvement of flavour and production.</title>
        <authorList>
            <person name="Hasing T."/>
            <person name="Tang H."/>
            <person name="Brym M."/>
            <person name="Khazi F."/>
            <person name="Huang T."/>
            <person name="Chambers A.H."/>
        </authorList>
    </citation>
    <scope>NUCLEOTIDE SEQUENCE [LARGE SCALE GENOMIC DNA]</scope>
    <source>
        <tissue evidence="3">Leaf</tissue>
    </source>
</reference>
<accession>A0A835UC65</accession>
<keyword evidence="4" id="KW-1185">Reference proteome</keyword>
<evidence type="ECO:0000313" key="3">
    <source>
        <dbReference type="EMBL" id="KAG0455828.1"/>
    </source>
</evidence>
<evidence type="ECO:0000313" key="4">
    <source>
        <dbReference type="Proteomes" id="UP000636800"/>
    </source>
</evidence>
<name>A0A835UC65_VANPL</name>
<feature type="compositionally biased region" description="Low complexity" evidence="1">
    <location>
        <begin position="120"/>
        <end position="129"/>
    </location>
</feature>
<dbReference type="EMBL" id="JADCNL010000013">
    <property type="protein sequence ID" value="KAG0454634.1"/>
    <property type="molecule type" value="Genomic_DNA"/>
</dbReference>
<dbReference type="EMBL" id="JADCNM010000013">
    <property type="protein sequence ID" value="KAG0455828.1"/>
    <property type="molecule type" value="Genomic_DNA"/>
</dbReference>
<comment type="caution">
    <text evidence="3">The sequence shown here is derived from an EMBL/GenBank/DDBJ whole genome shotgun (WGS) entry which is preliminary data.</text>
</comment>
<protein>
    <submittedName>
        <fullName evidence="3">Uncharacterized protein</fullName>
    </submittedName>
</protein>
<dbReference type="OrthoDB" id="1079501at2759"/>
<feature type="compositionally biased region" description="Basic and acidic residues" evidence="1">
    <location>
        <begin position="102"/>
        <end position="115"/>
    </location>
</feature>
<dbReference type="Proteomes" id="UP000636800">
    <property type="component" value="Chromosome 13"/>
</dbReference>
<evidence type="ECO:0000313" key="5">
    <source>
        <dbReference type="Proteomes" id="UP000639772"/>
    </source>
</evidence>
<organism evidence="3 5">
    <name type="scientific">Vanilla planifolia</name>
    <name type="common">Vanilla</name>
    <dbReference type="NCBI Taxonomy" id="51239"/>
    <lineage>
        <taxon>Eukaryota</taxon>
        <taxon>Viridiplantae</taxon>
        <taxon>Streptophyta</taxon>
        <taxon>Embryophyta</taxon>
        <taxon>Tracheophyta</taxon>
        <taxon>Spermatophyta</taxon>
        <taxon>Magnoliopsida</taxon>
        <taxon>Liliopsida</taxon>
        <taxon>Asparagales</taxon>
        <taxon>Orchidaceae</taxon>
        <taxon>Vanilloideae</taxon>
        <taxon>Vanilleae</taxon>
        <taxon>Vanilla</taxon>
    </lineage>
</organism>
<gene>
    <name evidence="3" type="ORF">HPP92_023616</name>
    <name evidence="2" type="ORF">HPP92_023926</name>
</gene>
<feature type="region of interest" description="Disordered" evidence="1">
    <location>
        <begin position="82"/>
        <end position="129"/>
    </location>
</feature>
<dbReference type="PANTHER" id="PTHR34282:SF2">
    <property type="entry name" value="DUF3741 DOMAIN-CONTAINING PROTEIN"/>
    <property type="match status" value="1"/>
</dbReference>
<dbReference type="AlphaFoldDB" id="A0A835UC65"/>
<evidence type="ECO:0000256" key="1">
    <source>
        <dbReference type="SAM" id="MobiDB-lite"/>
    </source>
</evidence>
<dbReference type="PANTHER" id="PTHR34282">
    <property type="entry name" value="OS01G0228800 PROTEIN-RELATED"/>
    <property type="match status" value="1"/>
</dbReference>
<proteinExistence type="predicted"/>
<sequence>MKEADIQIEKEGRDKTMDFRDRIELQLLRVSRGAHELTQLIESWSKSPNVNGQPKHLVNGLLRGSLDLQESLLMLSRLQEAEKRMSMTQKRRQQDGADDSFEGTRSRSFHKDCKSGRLQGPSCSGCEPSSSCVELKQVVRTDLLGRTPCN</sequence>
<evidence type="ECO:0000313" key="2">
    <source>
        <dbReference type="EMBL" id="KAG0454634.1"/>
    </source>
</evidence>
<dbReference type="Proteomes" id="UP000639772">
    <property type="component" value="Chromosome 13"/>
</dbReference>